<evidence type="ECO:0000313" key="3">
    <source>
        <dbReference type="Proteomes" id="UP001148018"/>
    </source>
</evidence>
<gene>
    <name evidence="2" type="ORF">NHX12_021322</name>
</gene>
<reference evidence="2" key="1">
    <citation type="submission" date="2022-07" db="EMBL/GenBank/DDBJ databases">
        <title>Chromosome-level genome of Muraenolepis orangiensis.</title>
        <authorList>
            <person name="Kim J."/>
        </authorList>
    </citation>
    <scope>NUCLEOTIDE SEQUENCE</scope>
    <source>
        <strain evidence="2">KU_S4_2022</strain>
        <tissue evidence="2">Muscle</tissue>
    </source>
</reference>
<keyword evidence="3" id="KW-1185">Reference proteome</keyword>
<name>A0A9Q0IW08_9TELE</name>
<dbReference type="EMBL" id="JANIIK010000037">
    <property type="protein sequence ID" value="KAJ3611306.1"/>
    <property type="molecule type" value="Genomic_DNA"/>
</dbReference>
<evidence type="ECO:0000256" key="1">
    <source>
        <dbReference type="SAM" id="MobiDB-lite"/>
    </source>
</evidence>
<organism evidence="2 3">
    <name type="scientific">Muraenolepis orangiensis</name>
    <name type="common">Patagonian moray cod</name>
    <dbReference type="NCBI Taxonomy" id="630683"/>
    <lineage>
        <taxon>Eukaryota</taxon>
        <taxon>Metazoa</taxon>
        <taxon>Chordata</taxon>
        <taxon>Craniata</taxon>
        <taxon>Vertebrata</taxon>
        <taxon>Euteleostomi</taxon>
        <taxon>Actinopterygii</taxon>
        <taxon>Neopterygii</taxon>
        <taxon>Teleostei</taxon>
        <taxon>Neoteleostei</taxon>
        <taxon>Acanthomorphata</taxon>
        <taxon>Zeiogadaria</taxon>
        <taxon>Gadariae</taxon>
        <taxon>Gadiformes</taxon>
        <taxon>Muraenolepidoidei</taxon>
        <taxon>Muraenolepididae</taxon>
        <taxon>Muraenolepis</taxon>
    </lineage>
</organism>
<feature type="compositionally biased region" description="Pro residues" evidence="1">
    <location>
        <begin position="26"/>
        <end position="41"/>
    </location>
</feature>
<sequence>MAAPRPQGATTATRGQMEKRTRISPAQPPFRQAPPQQPPTLPSLEGSSRGSPAAVLSGPPDHFMSR</sequence>
<accession>A0A9Q0IW08</accession>
<dbReference type="Proteomes" id="UP001148018">
    <property type="component" value="Unassembled WGS sequence"/>
</dbReference>
<proteinExistence type="predicted"/>
<evidence type="ECO:0000313" key="2">
    <source>
        <dbReference type="EMBL" id="KAJ3611306.1"/>
    </source>
</evidence>
<dbReference type="AlphaFoldDB" id="A0A9Q0IW08"/>
<protein>
    <submittedName>
        <fullName evidence="2">Uncharacterized protein</fullName>
    </submittedName>
</protein>
<comment type="caution">
    <text evidence="2">The sequence shown here is derived from an EMBL/GenBank/DDBJ whole genome shotgun (WGS) entry which is preliminary data.</text>
</comment>
<feature type="region of interest" description="Disordered" evidence="1">
    <location>
        <begin position="1"/>
        <end position="66"/>
    </location>
</feature>